<proteinExistence type="predicted"/>
<evidence type="ECO:0000313" key="1">
    <source>
        <dbReference type="EMBL" id="KAI3821137.1"/>
    </source>
</evidence>
<accession>A0ACB9JLB5</accession>
<evidence type="ECO:0000313" key="2">
    <source>
        <dbReference type="Proteomes" id="UP001056120"/>
    </source>
</evidence>
<organism evidence="1 2">
    <name type="scientific">Smallanthus sonchifolius</name>
    <dbReference type="NCBI Taxonomy" id="185202"/>
    <lineage>
        <taxon>Eukaryota</taxon>
        <taxon>Viridiplantae</taxon>
        <taxon>Streptophyta</taxon>
        <taxon>Embryophyta</taxon>
        <taxon>Tracheophyta</taxon>
        <taxon>Spermatophyta</taxon>
        <taxon>Magnoliopsida</taxon>
        <taxon>eudicotyledons</taxon>
        <taxon>Gunneridae</taxon>
        <taxon>Pentapetalae</taxon>
        <taxon>asterids</taxon>
        <taxon>campanulids</taxon>
        <taxon>Asterales</taxon>
        <taxon>Asteraceae</taxon>
        <taxon>Asteroideae</taxon>
        <taxon>Heliantheae alliance</taxon>
        <taxon>Millerieae</taxon>
        <taxon>Smallanthus</taxon>
    </lineage>
</organism>
<protein>
    <submittedName>
        <fullName evidence="1">Uncharacterized protein</fullName>
    </submittedName>
</protein>
<dbReference type="Proteomes" id="UP001056120">
    <property type="component" value="Linkage Group LG03"/>
</dbReference>
<dbReference type="EMBL" id="CM042020">
    <property type="protein sequence ID" value="KAI3821137.1"/>
    <property type="molecule type" value="Genomic_DNA"/>
</dbReference>
<sequence>MGKPLFYEILEKPATSCVIGLCSVIWFYIQKKNIGYSHVGLSYETAVEPKSYSTCFNPCVNQWRWFILLLPNASSSSSLPESSTFPPPLHRRHPPMNLPSPTPSPSSNTTALNPDGHTSARSSHPASPPPSSPKSLSNSVTNLT</sequence>
<gene>
    <name evidence="1" type="ORF">L1987_08694</name>
</gene>
<reference evidence="1 2" key="2">
    <citation type="journal article" date="2022" name="Mol. Ecol. Resour.">
        <title>The genomes of chicory, endive, great burdock and yacon provide insights into Asteraceae paleo-polyploidization history and plant inulin production.</title>
        <authorList>
            <person name="Fan W."/>
            <person name="Wang S."/>
            <person name="Wang H."/>
            <person name="Wang A."/>
            <person name="Jiang F."/>
            <person name="Liu H."/>
            <person name="Zhao H."/>
            <person name="Xu D."/>
            <person name="Zhang Y."/>
        </authorList>
    </citation>
    <scope>NUCLEOTIDE SEQUENCE [LARGE SCALE GENOMIC DNA]</scope>
    <source>
        <strain evidence="2">cv. Yunnan</strain>
        <tissue evidence="1">Leaves</tissue>
    </source>
</reference>
<reference evidence="2" key="1">
    <citation type="journal article" date="2022" name="Mol. Ecol. Resour.">
        <title>The genomes of chicory, endive, great burdock and yacon provide insights into Asteraceae palaeo-polyploidization history and plant inulin production.</title>
        <authorList>
            <person name="Fan W."/>
            <person name="Wang S."/>
            <person name="Wang H."/>
            <person name="Wang A."/>
            <person name="Jiang F."/>
            <person name="Liu H."/>
            <person name="Zhao H."/>
            <person name="Xu D."/>
            <person name="Zhang Y."/>
        </authorList>
    </citation>
    <scope>NUCLEOTIDE SEQUENCE [LARGE SCALE GENOMIC DNA]</scope>
    <source>
        <strain evidence="2">cv. Yunnan</strain>
    </source>
</reference>
<name>A0ACB9JLB5_9ASTR</name>
<keyword evidence="2" id="KW-1185">Reference proteome</keyword>
<comment type="caution">
    <text evidence="1">The sequence shown here is derived from an EMBL/GenBank/DDBJ whole genome shotgun (WGS) entry which is preliminary data.</text>
</comment>